<dbReference type="EMBL" id="JAAALK010000290">
    <property type="protein sequence ID" value="KAG8047644.1"/>
    <property type="molecule type" value="Genomic_DNA"/>
</dbReference>
<gene>
    <name evidence="1" type="ORF">GUJ93_ZPchr0008g11871</name>
</gene>
<organism evidence="1 2">
    <name type="scientific">Zizania palustris</name>
    <name type="common">Northern wild rice</name>
    <dbReference type="NCBI Taxonomy" id="103762"/>
    <lineage>
        <taxon>Eukaryota</taxon>
        <taxon>Viridiplantae</taxon>
        <taxon>Streptophyta</taxon>
        <taxon>Embryophyta</taxon>
        <taxon>Tracheophyta</taxon>
        <taxon>Spermatophyta</taxon>
        <taxon>Magnoliopsida</taxon>
        <taxon>Liliopsida</taxon>
        <taxon>Poales</taxon>
        <taxon>Poaceae</taxon>
        <taxon>BOP clade</taxon>
        <taxon>Oryzoideae</taxon>
        <taxon>Oryzeae</taxon>
        <taxon>Zizaniinae</taxon>
        <taxon>Zizania</taxon>
    </lineage>
</organism>
<evidence type="ECO:0000313" key="1">
    <source>
        <dbReference type="EMBL" id="KAG8047644.1"/>
    </source>
</evidence>
<protein>
    <submittedName>
        <fullName evidence="1">Uncharacterized protein</fullName>
    </submittedName>
</protein>
<comment type="caution">
    <text evidence="1">The sequence shown here is derived from an EMBL/GenBank/DDBJ whole genome shotgun (WGS) entry which is preliminary data.</text>
</comment>
<proteinExistence type="predicted"/>
<reference evidence="1" key="2">
    <citation type="submission" date="2021-02" db="EMBL/GenBank/DDBJ databases">
        <authorList>
            <person name="Kimball J.A."/>
            <person name="Haas M.W."/>
            <person name="Macchietto M."/>
            <person name="Kono T."/>
            <person name="Duquette J."/>
            <person name="Shao M."/>
        </authorList>
    </citation>
    <scope>NUCLEOTIDE SEQUENCE</scope>
    <source>
        <tissue evidence="1">Fresh leaf tissue</tissue>
    </source>
</reference>
<dbReference type="Proteomes" id="UP000729402">
    <property type="component" value="Unassembled WGS sequence"/>
</dbReference>
<sequence length="119" mass="12514">MSLLAVLHACRCHIAGRLTGGLQAGSLGCDGAYNIEPTSWLMAAASPAMQCSLASRRAYRVQSRCSFADITSLCHRSSVGCGVMALQCHQKDGCASPDVRAQGIVVVAIFNVFVEPSLL</sequence>
<dbReference type="AlphaFoldDB" id="A0A8J5VK94"/>
<keyword evidence="2" id="KW-1185">Reference proteome</keyword>
<reference evidence="1" key="1">
    <citation type="journal article" date="2021" name="bioRxiv">
        <title>Whole Genome Assembly and Annotation of Northern Wild Rice, Zizania palustris L., Supports a Whole Genome Duplication in the Zizania Genus.</title>
        <authorList>
            <person name="Haas M."/>
            <person name="Kono T."/>
            <person name="Macchietto M."/>
            <person name="Millas R."/>
            <person name="McGilp L."/>
            <person name="Shao M."/>
            <person name="Duquette J."/>
            <person name="Hirsch C.N."/>
            <person name="Kimball J."/>
        </authorList>
    </citation>
    <scope>NUCLEOTIDE SEQUENCE</scope>
    <source>
        <tissue evidence="1">Fresh leaf tissue</tissue>
    </source>
</reference>
<name>A0A8J5VK94_ZIZPA</name>
<evidence type="ECO:0000313" key="2">
    <source>
        <dbReference type="Proteomes" id="UP000729402"/>
    </source>
</evidence>
<accession>A0A8J5VK94</accession>